<gene>
    <name evidence="1" type="ORF">B0I27_11171</name>
</gene>
<protein>
    <submittedName>
        <fullName evidence="1">Uncharacterized protein</fullName>
    </submittedName>
</protein>
<sequence length="107" mass="12095">MKQTFSKFIVLSLLIFAVLEKSDVSIMSFILADRTHAYEMVLSEPERSATEAENTKEASAKEIWVTDSNKNALSPLCKNLFRQPVISRDFQLITFYPSIPTPPPNLS</sequence>
<evidence type="ECO:0000313" key="2">
    <source>
        <dbReference type="Proteomes" id="UP000238034"/>
    </source>
</evidence>
<accession>A0A2T0TV36</accession>
<dbReference type="RefSeq" id="WP_106294904.1">
    <property type="nucleotide sequence ID" value="NZ_PVTH01000011.1"/>
</dbReference>
<dbReference type="OrthoDB" id="9952481at2"/>
<organism evidence="1 2">
    <name type="scientific">Arcticibacter pallidicorallinus</name>
    <dbReference type="NCBI Taxonomy" id="1259464"/>
    <lineage>
        <taxon>Bacteria</taxon>
        <taxon>Pseudomonadati</taxon>
        <taxon>Bacteroidota</taxon>
        <taxon>Sphingobacteriia</taxon>
        <taxon>Sphingobacteriales</taxon>
        <taxon>Sphingobacteriaceae</taxon>
        <taxon>Arcticibacter</taxon>
    </lineage>
</organism>
<comment type="caution">
    <text evidence="1">The sequence shown here is derived from an EMBL/GenBank/DDBJ whole genome shotgun (WGS) entry which is preliminary data.</text>
</comment>
<keyword evidence="2" id="KW-1185">Reference proteome</keyword>
<dbReference type="Proteomes" id="UP000238034">
    <property type="component" value="Unassembled WGS sequence"/>
</dbReference>
<reference evidence="1 2" key="1">
    <citation type="submission" date="2018-03" db="EMBL/GenBank/DDBJ databases">
        <title>Genomic Encyclopedia of Type Strains, Phase III (KMG-III): the genomes of soil and plant-associated and newly described type strains.</title>
        <authorList>
            <person name="Whitman W."/>
        </authorList>
    </citation>
    <scope>NUCLEOTIDE SEQUENCE [LARGE SCALE GENOMIC DNA]</scope>
    <source>
        <strain evidence="1 2">CGMCC 1.9313</strain>
    </source>
</reference>
<evidence type="ECO:0000313" key="1">
    <source>
        <dbReference type="EMBL" id="PRY49515.1"/>
    </source>
</evidence>
<dbReference type="AlphaFoldDB" id="A0A2T0TV36"/>
<name>A0A2T0TV36_9SPHI</name>
<proteinExistence type="predicted"/>
<dbReference type="EMBL" id="PVTH01000011">
    <property type="protein sequence ID" value="PRY49515.1"/>
    <property type="molecule type" value="Genomic_DNA"/>
</dbReference>